<protein>
    <recommendedName>
        <fullName evidence="2">CMP/dCMP-type deaminase domain-containing protein</fullName>
    </recommendedName>
</protein>
<evidence type="ECO:0000256" key="1">
    <source>
        <dbReference type="ARBA" id="ARBA00022801"/>
    </source>
</evidence>
<dbReference type="EMBL" id="AKIJ01000005">
    <property type="protein sequence ID" value="KFG25283.1"/>
    <property type="molecule type" value="Genomic_DNA"/>
</dbReference>
<dbReference type="GeneID" id="77677027"/>
<dbReference type="Gene3D" id="3.40.140.10">
    <property type="entry name" value="Cytidine Deaminase, domain 2"/>
    <property type="match status" value="1"/>
</dbReference>
<dbReference type="Proteomes" id="UP000054524">
    <property type="component" value="Unassembled WGS sequence"/>
</dbReference>
<dbReference type="PANTHER" id="PTHR11079:SF149">
    <property type="entry name" value="TRNA-SPECIFIC ADENOSINE DEAMINASE 2"/>
    <property type="match status" value="1"/>
</dbReference>
<keyword evidence="4" id="KW-1185">Reference proteome</keyword>
<dbReference type="GO" id="GO:0046872">
    <property type="term" value="F:metal ion binding"/>
    <property type="evidence" value="ECO:0007669"/>
    <property type="project" value="UniProtKB-KW"/>
</dbReference>
<proteinExistence type="predicted"/>
<evidence type="ECO:0000313" key="3">
    <source>
        <dbReference type="EMBL" id="KFG25283.1"/>
    </source>
</evidence>
<dbReference type="CDD" id="cd01285">
    <property type="entry name" value="nucleoside_deaminase"/>
    <property type="match status" value="1"/>
</dbReference>
<reference evidence="3 4" key="1">
    <citation type="journal article" date="2014" name="Genome Announc.">
        <title>Genome Sequence of the Microsporidian Species Nematocida sp1 Strain ERTm6 (ATCC PRA-372).</title>
        <authorList>
            <person name="Bakowski M.A."/>
            <person name="Priest M."/>
            <person name="Young S."/>
            <person name="Cuomo C.A."/>
            <person name="Troemel E.R."/>
        </authorList>
    </citation>
    <scope>NUCLEOTIDE SEQUENCE [LARGE SCALE GENOMIC DNA]</scope>
    <source>
        <strain evidence="3 4">ERTm6</strain>
    </source>
</reference>
<dbReference type="PROSITE" id="PS51747">
    <property type="entry name" value="CYT_DCMP_DEAMINASES_2"/>
    <property type="match status" value="1"/>
</dbReference>
<organism evidence="3 4">
    <name type="scientific">Nematocida ausubeli (strain ATCC PRA-371 / ERTm2)</name>
    <name type="common">Nematode killer fungus</name>
    <dbReference type="NCBI Taxonomy" id="1913371"/>
    <lineage>
        <taxon>Eukaryota</taxon>
        <taxon>Fungi</taxon>
        <taxon>Fungi incertae sedis</taxon>
        <taxon>Microsporidia</taxon>
        <taxon>Nematocida</taxon>
    </lineage>
</organism>
<dbReference type="OrthoDB" id="1701769at2759"/>
<evidence type="ECO:0000259" key="2">
    <source>
        <dbReference type="PROSITE" id="PS51747"/>
    </source>
</evidence>
<dbReference type="InterPro" id="IPR002125">
    <property type="entry name" value="CMP_dCMP_dom"/>
</dbReference>
<feature type="domain" description="CMP/dCMP-type deaminase" evidence="2">
    <location>
        <begin position="1"/>
        <end position="101"/>
    </location>
</feature>
<dbReference type="GO" id="GO:0002100">
    <property type="term" value="P:tRNA wobble adenosine to inosine editing"/>
    <property type="evidence" value="ECO:0007669"/>
    <property type="project" value="InterPro"/>
</dbReference>
<evidence type="ECO:0000313" key="4">
    <source>
        <dbReference type="Proteomes" id="UP000054524"/>
    </source>
</evidence>
<name>A0A086IZG5_NEMA1</name>
<gene>
    <name evidence="3" type="ORF">NESG_02054</name>
</gene>
<dbReference type="AlphaFoldDB" id="A0A086IZG5"/>
<accession>A0A086IZG5</accession>
<dbReference type="InterPro" id="IPR016193">
    <property type="entry name" value="Cytidine_deaminase-like"/>
</dbReference>
<comment type="caution">
    <text evidence="3">The sequence shown here is derived from an EMBL/GenBank/DDBJ whole genome shotgun (WGS) entry which is preliminary data.</text>
</comment>
<dbReference type="Pfam" id="PF00383">
    <property type="entry name" value="dCMP_cyt_deam_1"/>
    <property type="match status" value="1"/>
</dbReference>
<dbReference type="GO" id="GO:0052717">
    <property type="term" value="F:tRNA-specific adenosine-34 deaminase activity"/>
    <property type="evidence" value="ECO:0007669"/>
    <property type="project" value="UniProtKB-EC"/>
</dbReference>
<dbReference type="HOGENOM" id="CLU_025810_8_2_1"/>
<keyword evidence="1" id="KW-0378">Hydrolase</keyword>
<dbReference type="PANTHER" id="PTHR11079">
    <property type="entry name" value="CYTOSINE DEAMINASE FAMILY MEMBER"/>
    <property type="match status" value="1"/>
</dbReference>
<dbReference type="SUPFAM" id="SSF53927">
    <property type="entry name" value="Cytidine deaminase-like"/>
    <property type="match status" value="1"/>
</dbReference>
<sequence>MEVALEEAKKALSMQEVPIGCAVYSGGMLIDKAHNLTNYLRDPLAHAEMLCLERLSDEVLMESELFITCEPCLMCLAALIKKKVARIVYSCKNPRFGGTSLYVSSGVLIETESPTEYLIRNENRKIKIEYCDDSERSIGILKEFYEGANERVLIKGGIKKRKK</sequence>
<dbReference type="RefSeq" id="XP_052903838.1">
    <property type="nucleotide sequence ID" value="XM_053049667.1"/>
</dbReference>